<dbReference type="OrthoDB" id="370799at2"/>
<sequence length="97" mass="11493">MAQDDKKIADFLESEDKVNEYTPILKALWYDGNGDWEKAHDQVDSMDGKDAARIHAYLHRKEGDQWNADYWYRRAGASRPELTLEEEWKMLLTQFLL</sequence>
<organism evidence="1 2">
    <name type="scientific">Algoriphagus aquimarinus</name>
    <dbReference type="NCBI Taxonomy" id="237018"/>
    <lineage>
        <taxon>Bacteria</taxon>
        <taxon>Pseudomonadati</taxon>
        <taxon>Bacteroidota</taxon>
        <taxon>Cytophagia</taxon>
        <taxon>Cytophagales</taxon>
        <taxon>Cyclobacteriaceae</taxon>
        <taxon>Algoriphagus</taxon>
    </lineage>
</organism>
<evidence type="ECO:0000313" key="2">
    <source>
        <dbReference type="Proteomes" id="UP000321935"/>
    </source>
</evidence>
<reference evidence="1 2" key="1">
    <citation type="submission" date="2019-08" db="EMBL/GenBank/DDBJ databases">
        <title>Genomes sequence of Algoriphagus aquimarinus ACAM450.</title>
        <authorList>
            <person name="Bowman J.P."/>
        </authorList>
    </citation>
    <scope>NUCLEOTIDE SEQUENCE [LARGE SCALE GENOMIC DNA]</scope>
    <source>
        <strain evidence="1 2">ACAM 450</strain>
    </source>
</reference>
<dbReference type="EMBL" id="VORW01000002">
    <property type="protein sequence ID" value="TXE13328.1"/>
    <property type="molecule type" value="Genomic_DNA"/>
</dbReference>
<dbReference type="RefSeq" id="WP_146915343.1">
    <property type="nucleotide sequence ID" value="NZ_VORW01000002.1"/>
</dbReference>
<evidence type="ECO:0000313" key="1">
    <source>
        <dbReference type="EMBL" id="TXE13328.1"/>
    </source>
</evidence>
<name>A0A5C7AXA6_9BACT</name>
<comment type="caution">
    <text evidence="1">The sequence shown here is derived from an EMBL/GenBank/DDBJ whole genome shotgun (WGS) entry which is preliminary data.</text>
</comment>
<protein>
    <submittedName>
        <fullName evidence="1">Uncharacterized protein</fullName>
    </submittedName>
</protein>
<proteinExistence type="predicted"/>
<accession>A0A5C7AXA6</accession>
<gene>
    <name evidence="1" type="ORF">ESV85_04940</name>
</gene>
<dbReference type="AlphaFoldDB" id="A0A5C7AXA6"/>
<dbReference type="Proteomes" id="UP000321935">
    <property type="component" value="Unassembled WGS sequence"/>
</dbReference>